<organism evidence="3 4">
    <name type="scientific">Roseovarius phycicola</name>
    <dbReference type="NCBI Taxonomy" id="3080976"/>
    <lineage>
        <taxon>Bacteria</taxon>
        <taxon>Pseudomonadati</taxon>
        <taxon>Pseudomonadota</taxon>
        <taxon>Alphaproteobacteria</taxon>
        <taxon>Rhodobacterales</taxon>
        <taxon>Roseobacteraceae</taxon>
        <taxon>Roseovarius</taxon>
    </lineage>
</organism>
<dbReference type="Gene3D" id="3.40.50.2000">
    <property type="entry name" value="Glycogen Phosphorylase B"/>
    <property type="match status" value="1"/>
</dbReference>
<name>A0ABZ2HH85_9RHOB</name>
<evidence type="ECO:0000313" key="4">
    <source>
        <dbReference type="Proteomes" id="UP001364156"/>
    </source>
</evidence>
<reference evidence="3 4" key="1">
    <citation type="submission" date="2023-10" db="EMBL/GenBank/DDBJ databases">
        <title>Roseovarius strain S88 nov., isolated from a marine algae.</title>
        <authorList>
            <person name="Lee M.W."/>
            <person name="Lee J.K."/>
            <person name="Kim J.M."/>
            <person name="Choi D.G."/>
            <person name="Baek J.H."/>
            <person name="Bayburt H."/>
            <person name="Jung J.J."/>
            <person name="Han D.M."/>
            <person name="Jeon C.O."/>
        </authorList>
    </citation>
    <scope>NUCLEOTIDE SEQUENCE [LARGE SCALE GENOMIC DNA]</scope>
    <source>
        <strain evidence="3 4">S88</strain>
    </source>
</reference>
<dbReference type="InterPro" id="IPR054299">
    <property type="entry name" value="GumK_N"/>
</dbReference>
<evidence type="ECO:0000259" key="2">
    <source>
        <dbReference type="Pfam" id="PF22059"/>
    </source>
</evidence>
<proteinExistence type="predicted"/>
<dbReference type="RefSeq" id="WP_338549490.1">
    <property type="nucleotide sequence ID" value="NZ_CP146069.1"/>
</dbReference>
<gene>
    <name evidence="3" type="ORF">RZ517_00160</name>
</gene>
<evidence type="ECO:0000256" key="1">
    <source>
        <dbReference type="SAM" id="MobiDB-lite"/>
    </source>
</evidence>
<dbReference type="Proteomes" id="UP001364156">
    <property type="component" value="Chromosome"/>
</dbReference>
<dbReference type="Pfam" id="PF22059">
    <property type="entry name" value="GumK_N"/>
    <property type="match status" value="1"/>
</dbReference>
<dbReference type="Gene3D" id="3.40.50.11010">
    <property type="match status" value="1"/>
</dbReference>
<keyword evidence="4" id="KW-1185">Reference proteome</keyword>
<sequence>MKRAVLLTGHFPDQKRRPSLLWVSHHLQKSGWHVTHVTVGYSWLSRLLGDARLTALDHRPKSGTAHPKPTLTTLFGYAPIHPVNLRHPSLTRLAQTMWPVFTAYWQRRIRGPLHQADLVICESGPPVLLAPTLARHAPDAQRIYRVNDDIRLLNAPAGLVAAEQANLRHFTRISTASPILARRFEAHQSVTLDPMGIPHALIAHERPNPYRAQPGRKIAVCAGTTQLDMQALERIAALRPTWDLHILGRLKSKPLRRANIIWHGEQSFEATLAHIAHADIGLAPYLDKPGIEYQVSNSNRILLYRHYGLPILGPDRLCDPDVPSLLGYNAPNAMDLCEKAPHRPNMIPDWSELARRLSQNGVTDPPSDVSIDPATTSKSRVKIVPALASSA</sequence>
<protein>
    <recommendedName>
        <fullName evidence="2">Glucuronosyltransferase GumK N-terminal domain-containing protein</fullName>
    </recommendedName>
</protein>
<dbReference type="SUPFAM" id="SSF53756">
    <property type="entry name" value="UDP-Glycosyltransferase/glycogen phosphorylase"/>
    <property type="match status" value="1"/>
</dbReference>
<dbReference type="EMBL" id="CP146069">
    <property type="protein sequence ID" value="WWR46642.1"/>
    <property type="molecule type" value="Genomic_DNA"/>
</dbReference>
<evidence type="ECO:0000313" key="3">
    <source>
        <dbReference type="EMBL" id="WWR46642.1"/>
    </source>
</evidence>
<feature type="region of interest" description="Disordered" evidence="1">
    <location>
        <begin position="358"/>
        <end position="377"/>
    </location>
</feature>
<feature type="domain" description="Glucuronosyltransferase GumK N-terminal" evidence="2">
    <location>
        <begin position="6"/>
        <end position="174"/>
    </location>
</feature>
<accession>A0ABZ2HH85</accession>